<evidence type="ECO:0000313" key="2">
    <source>
        <dbReference type="Proteomes" id="UP000032336"/>
    </source>
</evidence>
<comment type="caution">
    <text evidence="1">The sequence shown here is derived from an EMBL/GenBank/DDBJ whole genome shotgun (WGS) entry which is preliminary data.</text>
</comment>
<dbReference type="RefSeq" id="WP_035390322.1">
    <property type="nucleotide sequence ID" value="NZ_JQKF01000023.1"/>
</dbReference>
<keyword evidence="2" id="KW-1185">Reference proteome</keyword>
<sequence>MPAEDEKILQLQQELLNADPATIVANHAYGLFELAGLYLGATPPRLNDASLAIDAFAGMLSAIEDRLGDVGEPLQDGLRQLQAAFIQVAKLDHEPNRTPPMTPNSSASD</sequence>
<gene>
    <name evidence="1" type="ORF">FEAC_19340</name>
</gene>
<accession>A0A0D8FTR5</accession>
<name>A0A0D8FTR5_9ACTN</name>
<dbReference type="GeneID" id="78373056"/>
<protein>
    <recommendedName>
        <fullName evidence="3">DUF1844 domain-containing protein</fullName>
    </recommendedName>
</protein>
<organism evidence="1 2">
    <name type="scientific">Ferrimicrobium acidiphilum DSM 19497</name>
    <dbReference type="NCBI Taxonomy" id="1121877"/>
    <lineage>
        <taxon>Bacteria</taxon>
        <taxon>Bacillati</taxon>
        <taxon>Actinomycetota</taxon>
        <taxon>Acidimicrobiia</taxon>
        <taxon>Acidimicrobiales</taxon>
        <taxon>Acidimicrobiaceae</taxon>
        <taxon>Ferrimicrobium</taxon>
    </lineage>
</organism>
<dbReference type="EMBL" id="JXUW01000018">
    <property type="protein sequence ID" value="KJE76324.1"/>
    <property type="molecule type" value="Genomic_DNA"/>
</dbReference>
<dbReference type="AlphaFoldDB" id="A0A0D8FTR5"/>
<reference evidence="1 2" key="1">
    <citation type="submission" date="2015-01" db="EMBL/GenBank/DDBJ databases">
        <title>Draft genome of the acidophilic iron oxidizer Ferrimicrobium acidiphilum strain T23.</title>
        <authorList>
            <person name="Poehlein A."/>
            <person name="Eisen S."/>
            <person name="Schloemann M."/>
            <person name="Johnson B.D."/>
            <person name="Daniel R."/>
            <person name="Muehling M."/>
        </authorList>
    </citation>
    <scope>NUCLEOTIDE SEQUENCE [LARGE SCALE GENOMIC DNA]</scope>
    <source>
        <strain evidence="1 2">T23</strain>
    </source>
</reference>
<proteinExistence type="predicted"/>
<dbReference type="Proteomes" id="UP000032336">
    <property type="component" value="Unassembled WGS sequence"/>
</dbReference>
<dbReference type="OrthoDB" id="8481050at2"/>
<evidence type="ECO:0000313" key="1">
    <source>
        <dbReference type="EMBL" id="KJE76324.1"/>
    </source>
</evidence>
<evidence type="ECO:0008006" key="3">
    <source>
        <dbReference type="Google" id="ProtNLM"/>
    </source>
</evidence>